<evidence type="ECO:0000313" key="2">
    <source>
        <dbReference type="EMBL" id="TRW47543.1"/>
    </source>
</evidence>
<evidence type="ECO:0000313" key="3">
    <source>
        <dbReference type="Proteomes" id="UP000318693"/>
    </source>
</evidence>
<gene>
    <name evidence="2" type="ORF">FJ693_00050</name>
</gene>
<proteinExistence type="predicted"/>
<keyword evidence="3" id="KW-1185">Reference proteome</keyword>
<feature type="region of interest" description="Disordered" evidence="1">
    <location>
        <begin position="1"/>
        <end position="25"/>
    </location>
</feature>
<dbReference type="RefSeq" id="WP_143416498.1">
    <property type="nucleotide sequence ID" value="NZ_VJXR01000001.1"/>
</dbReference>
<dbReference type="AlphaFoldDB" id="A0A552WYX9"/>
<comment type="caution">
    <text evidence="2">The sequence shown here is derived from an EMBL/GenBank/DDBJ whole genome shotgun (WGS) entry which is preliminary data.</text>
</comment>
<protein>
    <submittedName>
        <fullName evidence="2">Uncharacterized protein</fullName>
    </submittedName>
</protein>
<reference evidence="2 3" key="1">
    <citation type="submission" date="2019-07" db="EMBL/GenBank/DDBJ databases">
        <title>Georgenia wutianyii sp. nov. and Georgenia *** sp. nov. isolated from plateau pika (Ochotona curzoniae) in the Qinghai-Tibet plateau of China.</title>
        <authorList>
            <person name="Tian Z."/>
        </authorList>
    </citation>
    <scope>NUCLEOTIDE SEQUENCE [LARGE SCALE GENOMIC DNA]</scope>
    <source>
        <strain evidence="2 3">Z446</strain>
    </source>
</reference>
<name>A0A552WYX9_9MICO</name>
<sequence length="62" mass="6808">MSTTMDSEPPRGTLTERIRSAKSKQVAVTPREVAIARVRVAADRSTGRETPKWIVKLANAKS</sequence>
<dbReference type="Proteomes" id="UP000318693">
    <property type="component" value="Unassembled WGS sequence"/>
</dbReference>
<accession>A0A552WYX9</accession>
<evidence type="ECO:0000256" key="1">
    <source>
        <dbReference type="SAM" id="MobiDB-lite"/>
    </source>
</evidence>
<organism evidence="2 3">
    <name type="scientific">Georgenia yuyongxinii</name>
    <dbReference type="NCBI Taxonomy" id="2589797"/>
    <lineage>
        <taxon>Bacteria</taxon>
        <taxon>Bacillati</taxon>
        <taxon>Actinomycetota</taxon>
        <taxon>Actinomycetes</taxon>
        <taxon>Micrococcales</taxon>
        <taxon>Bogoriellaceae</taxon>
        <taxon>Georgenia</taxon>
    </lineage>
</organism>
<dbReference type="EMBL" id="VJXR01000001">
    <property type="protein sequence ID" value="TRW47543.1"/>
    <property type="molecule type" value="Genomic_DNA"/>
</dbReference>